<proteinExistence type="inferred from homology"/>
<dbReference type="GO" id="GO:0005886">
    <property type="term" value="C:plasma membrane"/>
    <property type="evidence" value="ECO:0007669"/>
    <property type="project" value="UniProtKB-SubCell"/>
</dbReference>
<gene>
    <name evidence="9" type="ORF">LY28_00484</name>
</gene>
<sequence length="270" mass="30573">MRKYYKALTYIFLTIIGFIMIFPFLWMISTSLKTGVDIYSPSIIPEKVTFDNYLRVIENSSFLVWFKNSFIIAAITTISVLCFDTLVGYSFAKLPFKGKGPLFILILSTLMIPTEMLIIPWYMMSTSLGWLNTYWSLLFPGLTSAFGIFMMRQFFLGVPDDILEAGRIDGLSEFGIFLRTAMPMVKPAMSALGIFTFLGNWNAFLWPVIAVDKPDIYTLPVGLALFSGESYNQWDLVMSAASLATIPVLIVFFFFQKQIIEGIHMTGLKA</sequence>
<keyword evidence="3" id="KW-1003">Cell membrane</keyword>
<dbReference type="CDD" id="cd06261">
    <property type="entry name" value="TM_PBP2"/>
    <property type="match status" value="1"/>
</dbReference>
<keyword evidence="10" id="KW-1185">Reference proteome</keyword>
<name>A0A318XNZ6_9FIRM</name>
<feature type="transmembrane region" description="Helical" evidence="7">
    <location>
        <begin position="70"/>
        <end position="90"/>
    </location>
</feature>
<accession>A0A318XNZ6</accession>
<feature type="transmembrane region" description="Helical" evidence="7">
    <location>
        <begin position="102"/>
        <end position="122"/>
    </location>
</feature>
<evidence type="ECO:0000256" key="4">
    <source>
        <dbReference type="ARBA" id="ARBA00022692"/>
    </source>
</evidence>
<evidence type="ECO:0000256" key="5">
    <source>
        <dbReference type="ARBA" id="ARBA00022989"/>
    </source>
</evidence>
<dbReference type="OrthoDB" id="9787837at2"/>
<evidence type="ECO:0000256" key="3">
    <source>
        <dbReference type="ARBA" id="ARBA00022475"/>
    </source>
</evidence>
<dbReference type="EMBL" id="QKMR01000002">
    <property type="protein sequence ID" value="PYG89885.1"/>
    <property type="molecule type" value="Genomic_DNA"/>
</dbReference>
<keyword evidence="6 7" id="KW-0472">Membrane</keyword>
<evidence type="ECO:0000259" key="8">
    <source>
        <dbReference type="PROSITE" id="PS50928"/>
    </source>
</evidence>
<feature type="domain" description="ABC transmembrane type-1" evidence="8">
    <location>
        <begin position="66"/>
        <end position="255"/>
    </location>
</feature>
<feature type="transmembrane region" description="Helical" evidence="7">
    <location>
        <begin position="236"/>
        <end position="255"/>
    </location>
</feature>
<dbReference type="AlphaFoldDB" id="A0A318XNZ6"/>
<dbReference type="InterPro" id="IPR035906">
    <property type="entry name" value="MetI-like_sf"/>
</dbReference>
<dbReference type="PANTHER" id="PTHR43744">
    <property type="entry name" value="ABC TRANSPORTER PERMEASE PROTEIN MG189-RELATED-RELATED"/>
    <property type="match status" value="1"/>
</dbReference>
<dbReference type="Proteomes" id="UP000248132">
    <property type="component" value="Unassembled WGS sequence"/>
</dbReference>
<evidence type="ECO:0000256" key="2">
    <source>
        <dbReference type="ARBA" id="ARBA00022448"/>
    </source>
</evidence>
<dbReference type="SUPFAM" id="SSF161098">
    <property type="entry name" value="MetI-like"/>
    <property type="match status" value="1"/>
</dbReference>
<dbReference type="PANTHER" id="PTHR43744:SF12">
    <property type="entry name" value="ABC TRANSPORTER PERMEASE PROTEIN MG189-RELATED"/>
    <property type="match status" value="1"/>
</dbReference>
<dbReference type="PROSITE" id="PS50928">
    <property type="entry name" value="ABC_TM1"/>
    <property type="match status" value="1"/>
</dbReference>
<dbReference type="GO" id="GO:0055085">
    <property type="term" value="P:transmembrane transport"/>
    <property type="evidence" value="ECO:0007669"/>
    <property type="project" value="InterPro"/>
</dbReference>
<feature type="transmembrane region" description="Helical" evidence="7">
    <location>
        <begin position="188"/>
        <end position="209"/>
    </location>
</feature>
<comment type="similarity">
    <text evidence="7">Belongs to the binding-protein-dependent transport system permease family.</text>
</comment>
<comment type="subcellular location">
    <subcellularLocation>
        <location evidence="1 7">Cell membrane</location>
        <topology evidence="1 7">Multi-pass membrane protein</topology>
    </subcellularLocation>
</comment>
<evidence type="ECO:0000256" key="7">
    <source>
        <dbReference type="RuleBase" id="RU363032"/>
    </source>
</evidence>
<evidence type="ECO:0000256" key="1">
    <source>
        <dbReference type="ARBA" id="ARBA00004651"/>
    </source>
</evidence>
<evidence type="ECO:0000313" key="9">
    <source>
        <dbReference type="EMBL" id="PYG89885.1"/>
    </source>
</evidence>
<feature type="transmembrane region" description="Helical" evidence="7">
    <location>
        <begin position="7"/>
        <end position="28"/>
    </location>
</feature>
<dbReference type="Gene3D" id="1.10.3720.10">
    <property type="entry name" value="MetI-like"/>
    <property type="match status" value="1"/>
</dbReference>
<dbReference type="RefSeq" id="WP_110460564.1">
    <property type="nucleotide sequence ID" value="NZ_QKMR01000002.1"/>
</dbReference>
<keyword evidence="4 7" id="KW-0812">Transmembrane</keyword>
<keyword evidence="2 7" id="KW-0813">Transport</keyword>
<feature type="transmembrane region" description="Helical" evidence="7">
    <location>
        <begin position="134"/>
        <end position="151"/>
    </location>
</feature>
<reference evidence="9 10" key="1">
    <citation type="submission" date="2018-06" db="EMBL/GenBank/DDBJ databases">
        <title>Genomic Encyclopedia of Type Strains, Phase I: the one thousand microbial genomes (KMG-I) project.</title>
        <authorList>
            <person name="Kyrpides N."/>
        </authorList>
    </citation>
    <scope>NUCLEOTIDE SEQUENCE [LARGE SCALE GENOMIC DNA]</scope>
    <source>
        <strain evidence="9 10">DSM 19573</strain>
    </source>
</reference>
<dbReference type="InterPro" id="IPR000515">
    <property type="entry name" value="MetI-like"/>
</dbReference>
<comment type="caution">
    <text evidence="9">The sequence shown here is derived from an EMBL/GenBank/DDBJ whole genome shotgun (WGS) entry which is preliminary data.</text>
</comment>
<protein>
    <submittedName>
        <fullName evidence="9">Carbohydrate ABC transporter membrane protein 2 (CUT1 family)</fullName>
    </submittedName>
</protein>
<evidence type="ECO:0000256" key="6">
    <source>
        <dbReference type="ARBA" id="ARBA00023136"/>
    </source>
</evidence>
<keyword evidence="5 7" id="KW-1133">Transmembrane helix</keyword>
<evidence type="ECO:0000313" key="10">
    <source>
        <dbReference type="Proteomes" id="UP000248132"/>
    </source>
</evidence>
<organism evidence="9 10">
    <name type="scientific">Ruminiclostridium sufflavum DSM 19573</name>
    <dbReference type="NCBI Taxonomy" id="1121337"/>
    <lineage>
        <taxon>Bacteria</taxon>
        <taxon>Bacillati</taxon>
        <taxon>Bacillota</taxon>
        <taxon>Clostridia</taxon>
        <taxon>Eubacteriales</taxon>
        <taxon>Oscillospiraceae</taxon>
        <taxon>Ruminiclostridium</taxon>
    </lineage>
</organism>
<dbReference type="Pfam" id="PF00528">
    <property type="entry name" value="BPD_transp_1"/>
    <property type="match status" value="1"/>
</dbReference>